<evidence type="ECO:0000313" key="11">
    <source>
        <dbReference type="Proteomes" id="UP001140949"/>
    </source>
</evidence>
<dbReference type="Pfam" id="PF00153">
    <property type="entry name" value="Mito_carr"/>
    <property type="match status" value="3"/>
</dbReference>
<feature type="repeat" description="Solcar" evidence="8">
    <location>
        <begin position="103"/>
        <end position="210"/>
    </location>
</feature>
<dbReference type="InterPro" id="IPR023395">
    <property type="entry name" value="MCP_dom_sf"/>
</dbReference>
<reference evidence="10" key="1">
    <citation type="journal article" date="2023" name="GigaByte">
        <title>Genome assembly of the bearded iris, Iris pallida Lam.</title>
        <authorList>
            <person name="Bruccoleri R.E."/>
            <person name="Oakeley E.J."/>
            <person name="Faust A.M.E."/>
            <person name="Altorfer M."/>
            <person name="Dessus-Babus S."/>
            <person name="Burckhardt D."/>
            <person name="Oertli M."/>
            <person name="Naumann U."/>
            <person name="Petersen F."/>
            <person name="Wong J."/>
        </authorList>
    </citation>
    <scope>NUCLEOTIDE SEQUENCE</scope>
    <source>
        <strain evidence="10">GSM-AAB239-AS_SAM_17_03QT</strain>
    </source>
</reference>
<feature type="repeat" description="Solcar" evidence="8">
    <location>
        <begin position="5"/>
        <end position="94"/>
    </location>
</feature>
<keyword evidence="3 9" id="KW-0813">Transport</keyword>
<evidence type="ECO:0000256" key="7">
    <source>
        <dbReference type="ARBA" id="ARBA00023136"/>
    </source>
</evidence>
<keyword evidence="11" id="KW-1185">Reference proteome</keyword>
<comment type="similarity">
    <text evidence="2 9">Belongs to the mitochondrial carrier (TC 2.A.29) family.</text>
</comment>
<keyword evidence="6" id="KW-1133">Transmembrane helix</keyword>
<evidence type="ECO:0000313" key="10">
    <source>
        <dbReference type="EMBL" id="KAJ6834909.1"/>
    </source>
</evidence>
<evidence type="ECO:0000256" key="6">
    <source>
        <dbReference type="ARBA" id="ARBA00022989"/>
    </source>
</evidence>
<dbReference type="SUPFAM" id="SSF103506">
    <property type="entry name" value="Mitochondrial carrier"/>
    <property type="match status" value="1"/>
</dbReference>
<dbReference type="GO" id="GO:0016020">
    <property type="term" value="C:membrane"/>
    <property type="evidence" value="ECO:0007669"/>
    <property type="project" value="UniProtKB-SubCell"/>
</dbReference>
<keyword evidence="7 8" id="KW-0472">Membrane</keyword>
<gene>
    <name evidence="10" type="ORF">M6B38_122970</name>
</gene>
<keyword evidence="4 8" id="KW-0812">Transmembrane</keyword>
<evidence type="ECO:0000256" key="9">
    <source>
        <dbReference type="RuleBase" id="RU000488"/>
    </source>
</evidence>
<dbReference type="PRINTS" id="PR00926">
    <property type="entry name" value="MITOCARRIER"/>
</dbReference>
<dbReference type="PANTHER" id="PTHR45667">
    <property type="entry name" value="S-ADENOSYLMETHIONINE MITOCHONDRIAL CARRIER PROTEIN"/>
    <property type="match status" value="1"/>
</dbReference>
<dbReference type="FunFam" id="1.50.40.10:FF:000083">
    <property type="entry name" value="Mitochondrial substrate carrier family protein"/>
    <property type="match status" value="1"/>
</dbReference>
<proteinExistence type="inferred from homology"/>
<evidence type="ECO:0000256" key="1">
    <source>
        <dbReference type="ARBA" id="ARBA00004141"/>
    </source>
</evidence>
<sequence>MPTSSAMWREFVWGGLAGSFGEGMMYPVDTLKTRVQSQAIITGSKGQKNVLQMVRSVWAVDGLNGFYRGVTPGVLGSLATAATYFGVIESTKKWIEEVNPNLSGHWSHFIAGAIGDTLGSIVYVPCEVIKQRMQVQGTGKSWSSVVLKGNVSQKTVTPMYGYYTGMFQAGHSIWKQEGLKGLFAGYWPTIVRDVPFAGLMVTFYEALKDVTKYGKETFLPDSDMQTNGSFEGLILGGLSGAGFSAYLTTPLDVIKTRLQVQGSTIRYDGWLDAFQSIWKTEGLNGMFKGSVPRILWYVPASALTFMAVEFLRDQFNEKSDEITTLSIDTKSKLPKVA</sequence>
<reference evidence="10" key="2">
    <citation type="submission" date="2023-04" db="EMBL/GenBank/DDBJ databases">
        <authorList>
            <person name="Bruccoleri R.E."/>
            <person name="Oakeley E.J."/>
            <person name="Faust A.-M."/>
            <person name="Dessus-Babus S."/>
            <person name="Altorfer M."/>
            <person name="Burckhardt D."/>
            <person name="Oertli M."/>
            <person name="Naumann U."/>
            <person name="Petersen F."/>
            <person name="Wong J."/>
        </authorList>
    </citation>
    <scope>NUCLEOTIDE SEQUENCE</scope>
    <source>
        <strain evidence="10">GSM-AAB239-AS_SAM_17_03QT</strain>
        <tissue evidence="10">Leaf</tissue>
    </source>
</reference>
<dbReference type="FunFam" id="1.50.40.10:FF:000113">
    <property type="entry name" value="Mitochondrial substrate carrier family protein"/>
    <property type="match status" value="1"/>
</dbReference>
<evidence type="ECO:0000256" key="8">
    <source>
        <dbReference type="PROSITE-ProRule" id="PRU00282"/>
    </source>
</evidence>
<evidence type="ECO:0000256" key="3">
    <source>
        <dbReference type="ARBA" id="ARBA00022448"/>
    </source>
</evidence>
<dbReference type="PROSITE" id="PS50920">
    <property type="entry name" value="SOLCAR"/>
    <property type="match status" value="3"/>
</dbReference>
<comment type="subcellular location">
    <subcellularLocation>
        <location evidence="1">Membrane</location>
        <topology evidence="1">Multi-pass membrane protein</topology>
    </subcellularLocation>
</comment>
<dbReference type="InterPro" id="IPR018108">
    <property type="entry name" value="MCP_transmembrane"/>
</dbReference>
<dbReference type="EMBL" id="JANAVB010013600">
    <property type="protein sequence ID" value="KAJ6834909.1"/>
    <property type="molecule type" value="Genomic_DNA"/>
</dbReference>
<organism evidence="10 11">
    <name type="scientific">Iris pallida</name>
    <name type="common">Sweet iris</name>
    <dbReference type="NCBI Taxonomy" id="29817"/>
    <lineage>
        <taxon>Eukaryota</taxon>
        <taxon>Viridiplantae</taxon>
        <taxon>Streptophyta</taxon>
        <taxon>Embryophyta</taxon>
        <taxon>Tracheophyta</taxon>
        <taxon>Spermatophyta</taxon>
        <taxon>Magnoliopsida</taxon>
        <taxon>Liliopsida</taxon>
        <taxon>Asparagales</taxon>
        <taxon>Iridaceae</taxon>
        <taxon>Iridoideae</taxon>
        <taxon>Irideae</taxon>
        <taxon>Iris</taxon>
    </lineage>
</organism>
<name>A0AAX6H1L6_IRIPA</name>
<protein>
    <submittedName>
        <fullName evidence="10">S-adenosylmethionine mitochondrial carrier protein</fullName>
    </submittedName>
</protein>
<evidence type="ECO:0000256" key="4">
    <source>
        <dbReference type="ARBA" id="ARBA00022692"/>
    </source>
</evidence>
<dbReference type="GO" id="GO:0055085">
    <property type="term" value="P:transmembrane transport"/>
    <property type="evidence" value="ECO:0007669"/>
    <property type="project" value="InterPro"/>
</dbReference>
<dbReference type="Proteomes" id="UP001140949">
    <property type="component" value="Unassembled WGS sequence"/>
</dbReference>
<comment type="caution">
    <text evidence="10">The sequence shown here is derived from an EMBL/GenBank/DDBJ whole genome shotgun (WGS) entry which is preliminary data.</text>
</comment>
<feature type="repeat" description="Solcar" evidence="8">
    <location>
        <begin position="231"/>
        <end position="314"/>
    </location>
</feature>
<dbReference type="AlphaFoldDB" id="A0AAX6H1L6"/>
<accession>A0AAX6H1L6</accession>
<dbReference type="InterPro" id="IPR002067">
    <property type="entry name" value="MCP"/>
</dbReference>
<evidence type="ECO:0000256" key="2">
    <source>
        <dbReference type="ARBA" id="ARBA00006375"/>
    </source>
</evidence>
<evidence type="ECO:0000256" key="5">
    <source>
        <dbReference type="ARBA" id="ARBA00022737"/>
    </source>
</evidence>
<keyword evidence="5" id="KW-0677">Repeat</keyword>
<dbReference type="Gene3D" id="1.50.40.10">
    <property type="entry name" value="Mitochondrial carrier domain"/>
    <property type="match status" value="2"/>
</dbReference>